<dbReference type="Pfam" id="PF08263">
    <property type="entry name" value="LRRNT_2"/>
    <property type="match status" value="1"/>
</dbReference>
<dbReference type="InterPro" id="IPR001611">
    <property type="entry name" value="Leu-rich_rpt"/>
</dbReference>
<evidence type="ECO:0000256" key="1">
    <source>
        <dbReference type="ARBA" id="ARBA00004251"/>
    </source>
</evidence>
<dbReference type="InterPro" id="IPR046956">
    <property type="entry name" value="RLP23-like"/>
</dbReference>
<feature type="domain" description="Leucine-rich repeat-containing N-terminal plant-type" evidence="13">
    <location>
        <begin position="12"/>
        <end position="62"/>
    </location>
</feature>
<name>A0A2N9H7R0_FAGSY</name>
<evidence type="ECO:0000256" key="9">
    <source>
        <dbReference type="ARBA" id="ARBA00023136"/>
    </source>
</evidence>
<organism evidence="14">
    <name type="scientific">Fagus sylvatica</name>
    <name type="common">Beechnut</name>
    <dbReference type="NCBI Taxonomy" id="28930"/>
    <lineage>
        <taxon>Eukaryota</taxon>
        <taxon>Viridiplantae</taxon>
        <taxon>Streptophyta</taxon>
        <taxon>Embryophyta</taxon>
        <taxon>Tracheophyta</taxon>
        <taxon>Spermatophyta</taxon>
        <taxon>Magnoliopsida</taxon>
        <taxon>eudicotyledons</taxon>
        <taxon>Gunneridae</taxon>
        <taxon>Pentapetalae</taxon>
        <taxon>rosids</taxon>
        <taxon>fabids</taxon>
        <taxon>Fagales</taxon>
        <taxon>Fagaceae</taxon>
        <taxon>Fagus</taxon>
    </lineage>
</organism>
<dbReference type="SUPFAM" id="SSF52058">
    <property type="entry name" value="L domain-like"/>
    <property type="match status" value="1"/>
</dbReference>
<evidence type="ECO:0000256" key="10">
    <source>
        <dbReference type="ARBA" id="ARBA00023170"/>
    </source>
</evidence>
<dbReference type="Gene3D" id="3.80.10.10">
    <property type="entry name" value="Ribonuclease Inhibitor"/>
    <property type="match status" value="3"/>
</dbReference>
<comment type="similarity">
    <text evidence="2">Belongs to the RLP family.</text>
</comment>
<evidence type="ECO:0000256" key="2">
    <source>
        <dbReference type="ARBA" id="ARBA00009592"/>
    </source>
</evidence>
<evidence type="ECO:0000256" key="4">
    <source>
        <dbReference type="ARBA" id="ARBA00022614"/>
    </source>
</evidence>
<evidence type="ECO:0000313" key="14">
    <source>
        <dbReference type="EMBL" id="SPD07701.1"/>
    </source>
</evidence>
<dbReference type="PANTHER" id="PTHR48061:SF12">
    <property type="entry name" value="DISEASE RESISTANCE LIKE PROTEIN"/>
    <property type="match status" value="1"/>
</dbReference>
<sequence length="670" mass="73943">MSFSSVQPLCRDHERSNLLQFKESFVINQSASSDPSAYPKVASWTLEGNNSDCCSWDGVECDEVTGHVIGLDLNSSCLYGSINSNSSLFHLVHLQRLNLADNHFNYSQIPSTVSNLSKLTYLDLSSSMFSSQIPLQVSQLSQLSSLNTIKVSPAICLTFNRVVPLRKCCSQTRSFSGKLPASMGNLGSLTKINVECNFSGPFHLQLGTSASFLNLAENTFEDRIPSSFGNLIQLSFLDLSRNILTGPIPFELANLTQLTRLYLYSNFVSGHIPFGLTNLTQLIVLNLADNNLAGQIPSSIINLKNLEFLDLSVNNFSGTVEFRQFQELGLCLCNLSKFPDFLANQDELQWLDLGDNNFHGQVPGWFWNVSKESLEVIDLSDNFLTSLGQHPILLPWTRLAILDLHSNKLQGSLPIPSFSTLQYHVSNNSFSGKIPELICNMSSLEVLDLSNNNLSGSLPQCSHNFGDSLLILDIRRNKFEGRIPQTWTKGSKRKKINGDISESIGNLIGIRLLNLSNNILTGCIPPCLGKLAKLESLDLSQNKLLGEIPQQLMQLTFLESFNVSHNNLVGPIPHGKQFDTFQSSSFEGNSGLCGSPLTKKCENTDALLSPPPSSSQDLCSPLQFGWKIVVIGYGFGLVVGGTIGHIVTARNHDWLMKTFRMRQLVRRKAG</sequence>
<keyword evidence="7" id="KW-0677">Repeat</keyword>
<evidence type="ECO:0000259" key="13">
    <source>
        <dbReference type="Pfam" id="PF08263"/>
    </source>
</evidence>
<comment type="subcellular location">
    <subcellularLocation>
        <location evidence="1">Cell membrane</location>
        <topology evidence="1">Single-pass type I membrane protein</topology>
    </subcellularLocation>
</comment>
<feature type="transmembrane region" description="Helical" evidence="12">
    <location>
        <begin position="624"/>
        <end position="647"/>
    </location>
</feature>
<keyword evidence="11" id="KW-0325">Glycoprotein</keyword>
<dbReference type="EMBL" id="OIVN01002949">
    <property type="protein sequence ID" value="SPD07701.1"/>
    <property type="molecule type" value="Genomic_DNA"/>
</dbReference>
<dbReference type="GO" id="GO:0005886">
    <property type="term" value="C:plasma membrane"/>
    <property type="evidence" value="ECO:0007669"/>
    <property type="project" value="UniProtKB-SubCell"/>
</dbReference>
<dbReference type="PANTHER" id="PTHR48061">
    <property type="entry name" value="LEUCINE-RICH REPEAT RECEPTOR PROTEIN KINASE EMS1-LIKE-RELATED"/>
    <property type="match status" value="1"/>
</dbReference>
<dbReference type="InterPro" id="IPR003591">
    <property type="entry name" value="Leu-rich_rpt_typical-subtyp"/>
</dbReference>
<gene>
    <name evidence="14" type="ORF">FSB_LOCUS35583</name>
</gene>
<keyword evidence="3" id="KW-1003">Cell membrane</keyword>
<dbReference type="FunFam" id="3.80.10.10:FF:000095">
    <property type="entry name" value="LRR receptor-like serine/threonine-protein kinase GSO1"/>
    <property type="match status" value="2"/>
</dbReference>
<dbReference type="AlphaFoldDB" id="A0A2N9H7R0"/>
<dbReference type="SMART" id="SM00369">
    <property type="entry name" value="LRR_TYP"/>
    <property type="match status" value="4"/>
</dbReference>
<evidence type="ECO:0000256" key="6">
    <source>
        <dbReference type="ARBA" id="ARBA00022729"/>
    </source>
</evidence>
<proteinExistence type="inferred from homology"/>
<evidence type="ECO:0000256" key="11">
    <source>
        <dbReference type="ARBA" id="ARBA00023180"/>
    </source>
</evidence>
<reference evidence="14" key="1">
    <citation type="submission" date="2018-02" db="EMBL/GenBank/DDBJ databases">
        <authorList>
            <person name="Cohen D.B."/>
            <person name="Kent A.D."/>
        </authorList>
    </citation>
    <scope>NUCLEOTIDE SEQUENCE</scope>
</reference>
<dbReference type="PROSITE" id="PS51450">
    <property type="entry name" value="LRR"/>
    <property type="match status" value="2"/>
</dbReference>
<evidence type="ECO:0000256" key="12">
    <source>
        <dbReference type="SAM" id="Phobius"/>
    </source>
</evidence>
<keyword evidence="4" id="KW-0433">Leucine-rich repeat</keyword>
<accession>A0A2N9H7R0</accession>
<dbReference type="Pfam" id="PF00560">
    <property type="entry name" value="LRR_1"/>
    <property type="match status" value="6"/>
</dbReference>
<keyword evidence="8 12" id="KW-1133">Transmembrane helix</keyword>
<evidence type="ECO:0000256" key="3">
    <source>
        <dbReference type="ARBA" id="ARBA00022475"/>
    </source>
</evidence>
<keyword evidence="10" id="KW-0675">Receptor</keyword>
<dbReference type="PRINTS" id="PR00019">
    <property type="entry name" value="LEURICHRPT"/>
</dbReference>
<protein>
    <recommendedName>
        <fullName evidence="13">Leucine-rich repeat-containing N-terminal plant-type domain-containing protein</fullName>
    </recommendedName>
</protein>
<evidence type="ECO:0000256" key="8">
    <source>
        <dbReference type="ARBA" id="ARBA00022989"/>
    </source>
</evidence>
<dbReference type="InterPro" id="IPR013210">
    <property type="entry name" value="LRR_N_plant-typ"/>
</dbReference>
<evidence type="ECO:0000256" key="5">
    <source>
        <dbReference type="ARBA" id="ARBA00022692"/>
    </source>
</evidence>
<keyword evidence="9 12" id="KW-0472">Membrane</keyword>
<dbReference type="InterPro" id="IPR032675">
    <property type="entry name" value="LRR_dom_sf"/>
</dbReference>
<keyword evidence="5 12" id="KW-0812">Transmembrane</keyword>
<evidence type="ECO:0000256" key="7">
    <source>
        <dbReference type="ARBA" id="ARBA00022737"/>
    </source>
</evidence>
<keyword evidence="6" id="KW-0732">Signal</keyword>